<reference evidence="2 3" key="1">
    <citation type="submission" date="2018-06" db="EMBL/GenBank/DDBJ databases">
        <authorList>
            <consortium name="Pathogen Informatics"/>
            <person name="Doyle S."/>
        </authorList>
    </citation>
    <scope>NUCLEOTIDE SEQUENCE [LARGE SCALE GENOMIC DNA]</scope>
    <source>
        <strain evidence="2 3">NCTC13160</strain>
    </source>
</reference>
<dbReference type="OrthoDB" id="8946798at2"/>
<dbReference type="AlphaFoldDB" id="A0A378YBC6"/>
<keyword evidence="1" id="KW-0472">Membrane</keyword>
<evidence type="ECO:0000256" key="1">
    <source>
        <dbReference type="SAM" id="Phobius"/>
    </source>
</evidence>
<evidence type="ECO:0000313" key="3">
    <source>
        <dbReference type="Proteomes" id="UP000254573"/>
    </source>
</evidence>
<evidence type="ECO:0000313" key="2">
    <source>
        <dbReference type="EMBL" id="SUA73850.1"/>
    </source>
</evidence>
<dbReference type="KEGG" id="ppnm:LV28_00035"/>
<name>A0A378YBC6_9BURK</name>
<accession>A0A378YBC6</accession>
<keyword evidence="1" id="KW-0812">Transmembrane</keyword>
<dbReference type="EMBL" id="UGSG01000001">
    <property type="protein sequence ID" value="SUA73850.1"/>
    <property type="molecule type" value="Genomic_DNA"/>
</dbReference>
<feature type="transmembrane region" description="Helical" evidence="1">
    <location>
        <begin position="7"/>
        <end position="24"/>
    </location>
</feature>
<keyword evidence="1" id="KW-1133">Transmembrane helix</keyword>
<gene>
    <name evidence="2" type="ORF">NCTC13160_00013</name>
</gene>
<sequence>MTIRVKVLCYGGLLAIWALFAWFGKTPTDGFIAAVGAALAALGAVHAGAATKGQGDSAQTPGTPQ</sequence>
<feature type="transmembrane region" description="Helical" evidence="1">
    <location>
        <begin position="30"/>
        <end position="49"/>
    </location>
</feature>
<dbReference type="Proteomes" id="UP000254573">
    <property type="component" value="Unassembled WGS sequence"/>
</dbReference>
<dbReference type="RefSeq" id="WP_038617151.1">
    <property type="nucleotide sequence ID" value="NZ_CP009553.3"/>
</dbReference>
<proteinExistence type="predicted"/>
<protein>
    <submittedName>
        <fullName evidence="2">Uncharacterized protein</fullName>
    </submittedName>
</protein>
<organism evidence="2 3">
    <name type="scientific">Pandoraea pnomenusa</name>
    <dbReference type="NCBI Taxonomy" id="93220"/>
    <lineage>
        <taxon>Bacteria</taxon>
        <taxon>Pseudomonadati</taxon>
        <taxon>Pseudomonadota</taxon>
        <taxon>Betaproteobacteria</taxon>
        <taxon>Burkholderiales</taxon>
        <taxon>Burkholderiaceae</taxon>
        <taxon>Pandoraea</taxon>
    </lineage>
</organism>